<organism evidence="3 4">
    <name type="scientific">Acer negundo</name>
    <name type="common">Box elder</name>
    <dbReference type="NCBI Taxonomy" id="4023"/>
    <lineage>
        <taxon>Eukaryota</taxon>
        <taxon>Viridiplantae</taxon>
        <taxon>Streptophyta</taxon>
        <taxon>Embryophyta</taxon>
        <taxon>Tracheophyta</taxon>
        <taxon>Spermatophyta</taxon>
        <taxon>Magnoliopsida</taxon>
        <taxon>eudicotyledons</taxon>
        <taxon>Gunneridae</taxon>
        <taxon>Pentapetalae</taxon>
        <taxon>rosids</taxon>
        <taxon>malvids</taxon>
        <taxon>Sapindales</taxon>
        <taxon>Sapindaceae</taxon>
        <taxon>Hippocastanoideae</taxon>
        <taxon>Acereae</taxon>
        <taxon>Acer</taxon>
    </lineage>
</organism>
<gene>
    <name evidence="3" type="ORF">LWI28_027481</name>
</gene>
<evidence type="ECO:0000313" key="3">
    <source>
        <dbReference type="EMBL" id="KAI9182646.1"/>
    </source>
</evidence>
<dbReference type="PANTHER" id="PTHR47864:SF2">
    <property type="entry name" value="MYB_SANT-LIKE DNA-BINDING DOMAIN PROTEIN"/>
    <property type="match status" value="1"/>
</dbReference>
<dbReference type="InterPro" id="IPR056253">
    <property type="entry name" value="At2g29880-like_C"/>
</dbReference>
<dbReference type="Proteomes" id="UP001064489">
    <property type="component" value="Chromosome 4"/>
</dbReference>
<feature type="domain" description="At2g29880-like C-terminal" evidence="2">
    <location>
        <begin position="188"/>
        <end position="229"/>
    </location>
</feature>
<dbReference type="EMBL" id="JAJSOW010000101">
    <property type="protein sequence ID" value="KAI9182646.1"/>
    <property type="molecule type" value="Genomic_DNA"/>
</dbReference>
<keyword evidence="4" id="KW-1185">Reference proteome</keyword>
<evidence type="ECO:0000313" key="4">
    <source>
        <dbReference type="Proteomes" id="UP001064489"/>
    </source>
</evidence>
<accession>A0AAD5NU93</accession>
<name>A0AAD5NU93_ACENE</name>
<comment type="caution">
    <text evidence="3">The sequence shown here is derived from an EMBL/GenBank/DDBJ whole genome shotgun (WGS) entry which is preliminary data.</text>
</comment>
<proteinExistence type="predicted"/>
<reference evidence="3" key="1">
    <citation type="journal article" date="2022" name="Plant J.">
        <title>Strategies of tolerance reflected in two North American maple genomes.</title>
        <authorList>
            <person name="McEvoy S.L."/>
            <person name="Sezen U.U."/>
            <person name="Trouern-Trend A."/>
            <person name="McMahon S.M."/>
            <person name="Schaberg P.G."/>
            <person name="Yang J."/>
            <person name="Wegrzyn J.L."/>
            <person name="Swenson N.G."/>
        </authorList>
    </citation>
    <scope>NUCLEOTIDE SEQUENCE</scope>
    <source>
        <strain evidence="3">91603</strain>
    </source>
</reference>
<feature type="region of interest" description="Disordered" evidence="1">
    <location>
        <begin position="86"/>
        <end position="139"/>
    </location>
</feature>
<feature type="compositionally biased region" description="Polar residues" evidence="1">
    <location>
        <begin position="108"/>
        <end position="119"/>
    </location>
</feature>
<reference evidence="3" key="2">
    <citation type="submission" date="2023-02" db="EMBL/GenBank/DDBJ databases">
        <authorList>
            <person name="Swenson N.G."/>
            <person name="Wegrzyn J.L."/>
            <person name="Mcevoy S.L."/>
        </authorList>
    </citation>
    <scope>NUCLEOTIDE SEQUENCE</scope>
    <source>
        <strain evidence="3">91603</strain>
        <tissue evidence="3">Leaf</tissue>
    </source>
</reference>
<evidence type="ECO:0000259" key="2">
    <source>
        <dbReference type="Pfam" id="PF24769"/>
    </source>
</evidence>
<evidence type="ECO:0000256" key="1">
    <source>
        <dbReference type="SAM" id="MobiDB-lite"/>
    </source>
</evidence>
<dbReference type="AlphaFoldDB" id="A0AAD5NU93"/>
<dbReference type="Pfam" id="PF24769">
    <property type="entry name" value="At2g29880_C"/>
    <property type="match status" value="1"/>
</dbReference>
<dbReference type="PANTHER" id="PTHR47864">
    <property type="entry name" value="TRANSMEMBRANE PROTEIN"/>
    <property type="match status" value="1"/>
</dbReference>
<dbReference type="InterPro" id="IPR055314">
    <property type="entry name" value="At2g29880-like"/>
</dbReference>
<sequence>MGDAQEGKRKGKAKTDFSNWSIKESKMLLLLMVEATSRGWRDVNDMLSKAIVESKILPLMRHSFGFGWDATTKKFTAPEEVWEDYFKNEPSHQPPPLGQSSSPLPFPNTSSEVHPVSTSQKKRTRTDNEGNSSSAETNHKSVIMEKISLSIDSIAADFRGVHSLLEKREKDIEKSEMEKREKERQNCIWDAIKKTPNLDERSRYKAVALLTNKTKNEAFLKMSPEKRSN</sequence>
<protein>
    <recommendedName>
        <fullName evidence="2">At2g29880-like C-terminal domain-containing protein</fullName>
    </recommendedName>
</protein>